<dbReference type="PANTHER" id="PTHR33254">
    <property type="entry name" value="4-HYDROXY-4-METHYL-2-OXOGLUTARATE ALDOLASE 3-RELATED"/>
    <property type="match status" value="1"/>
</dbReference>
<dbReference type="EC" id="4.1.1.112" evidence="6"/>
<evidence type="ECO:0000256" key="10">
    <source>
        <dbReference type="ARBA" id="ARBA00030169"/>
    </source>
</evidence>
<evidence type="ECO:0000256" key="4">
    <source>
        <dbReference type="ARBA" id="ARBA00011233"/>
    </source>
</evidence>
<reference evidence="13 14" key="1">
    <citation type="submission" date="2020-08" db="EMBL/GenBank/DDBJ databases">
        <authorList>
            <person name="Liu C."/>
            <person name="Sun Q."/>
        </authorList>
    </citation>
    <scope>NUCLEOTIDE SEQUENCE [LARGE SCALE GENOMIC DNA]</scope>
    <source>
        <strain evidence="13 14">22A2-44</strain>
    </source>
</reference>
<keyword evidence="14" id="KW-1185">Reference proteome</keyword>
<evidence type="ECO:0000256" key="6">
    <source>
        <dbReference type="ARBA" id="ARBA00012947"/>
    </source>
</evidence>
<proteinExistence type="inferred from homology"/>
<protein>
    <recommendedName>
        <fullName evidence="7">Putative 4-hydroxy-4-methyl-2-oxoglutarate aldolase</fullName>
        <ecNumber evidence="6">4.1.1.112</ecNumber>
        <ecNumber evidence="5">4.1.3.17</ecNumber>
    </recommendedName>
    <alternativeName>
        <fullName evidence="11">Oxaloacetate decarboxylase</fullName>
    </alternativeName>
    <alternativeName>
        <fullName evidence="9">Regulator of ribonuclease activity homolog</fullName>
    </alternativeName>
    <alternativeName>
        <fullName evidence="10">RraA-like protein</fullName>
    </alternativeName>
</protein>
<dbReference type="CDD" id="cd16841">
    <property type="entry name" value="RraA_family"/>
    <property type="match status" value="1"/>
</dbReference>
<comment type="cofactor">
    <cofactor evidence="2">
        <name>a divalent metal cation</name>
        <dbReference type="ChEBI" id="CHEBI:60240"/>
    </cofactor>
</comment>
<evidence type="ECO:0000256" key="8">
    <source>
        <dbReference type="ARBA" id="ARBA00025046"/>
    </source>
</evidence>
<sequence length="222" mass="24185">MQIPKLDPAVIEAYKKLDSTSISDALDRLGIPGGLYGIKPVTPGVVMCGQAFTVRYVPCGEVKGTVGDFLDDVEPGQVCVLDNGGRDYCTVWGDIMAMAASMKEIAGTLIYGVCRDVKDVRAIRYPIFTMGYYMVTGKDRVEVAAVNEPVTVAGIKVCPGDLIFGDETGALAVPFDRAEQVLAIAREIEEKEERIRQALKEGIPLREARARMGYHHLQTKEA</sequence>
<dbReference type="InterPro" id="IPR005493">
    <property type="entry name" value="RraA/RraA-like"/>
</dbReference>
<accession>A0ABR7ABI0</accession>
<dbReference type="EC" id="4.1.3.17" evidence="5"/>
<evidence type="ECO:0000256" key="11">
    <source>
        <dbReference type="ARBA" id="ARBA00032305"/>
    </source>
</evidence>
<dbReference type="Proteomes" id="UP000602181">
    <property type="component" value="Unassembled WGS sequence"/>
</dbReference>
<evidence type="ECO:0000313" key="13">
    <source>
        <dbReference type="EMBL" id="MBC3937759.1"/>
    </source>
</evidence>
<dbReference type="PANTHER" id="PTHR33254:SF4">
    <property type="entry name" value="4-HYDROXY-4-METHYL-2-OXOGLUTARATE ALDOLASE 3-RELATED"/>
    <property type="match status" value="1"/>
</dbReference>
<evidence type="ECO:0000256" key="12">
    <source>
        <dbReference type="ARBA" id="ARBA00047973"/>
    </source>
</evidence>
<evidence type="ECO:0000256" key="7">
    <source>
        <dbReference type="ARBA" id="ARBA00016549"/>
    </source>
</evidence>
<name>A0ABR7ABI0_9FIRM</name>
<organism evidence="13 14">
    <name type="scientific">Anaerotruncus massiliensis</name>
    <name type="common">ex Togo et al. 2019</name>
    <dbReference type="NCBI Taxonomy" id="1673720"/>
    <lineage>
        <taxon>Bacteria</taxon>
        <taxon>Bacillati</taxon>
        <taxon>Bacillota</taxon>
        <taxon>Clostridia</taxon>
        <taxon>Eubacteriales</taxon>
        <taxon>Oscillospiraceae</taxon>
        <taxon>Anaerotruncus</taxon>
    </lineage>
</organism>
<comment type="similarity">
    <text evidence="3">Belongs to the class II aldolase/RraA-like family.</text>
</comment>
<comment type="catalytic activity">
    <reaction evidence="12">
        <text>oxaloacetate + H(+) = pyruvate + CO2</text>
        <dbReference type="Rhea" id="RHEA:15641"/>
        <dbReference type="ChEBI" id="CHEBI:15361"/>
        <dbReference type="ChEBI" id="CHEBI:15378"/>
        <dbReference type="ChEBI" id="CHEBI:16452"/>
        <dbReference type="ChEBI" id="CHEBI:16526"/>
        <dbReference type="EC" id="4.1.1.112"/>
    </reaction>
</comment>
<comment type="subunit">
    <text evidence="4">Homotrimer.</text>
</comment>
<evidence type="ECO:0000256" key="9">
    <source>
        <dbReference type="ARBA" id="ARBA00029596"/>
    </source>
</evidence>
<dbReference type="EMBL" id="JACOIH010000002">
    <property type="protein sequence ID" value="MBC3937759.1"/>
    <property type="molecule type" value="Genomic_DNA"/>
</dbReference>
<dbReference type="Gene3D" id="3.50.30.40">
    <property type="entry name" value="Ribonuclease E inhibitor RraA/RraA-like"/>
    <property type="match status" value="1"/>
</dbReference>
<dbReference type="Pfam" id="PF03737">
    <property type="entry name" value="RraA-like"/>
    <property type="match status" value="1"/>
</dbReference>
<evidence type="ECO:0000256" key="2">
    <source>
        <dbReference type="ARBA" id="ARBA00001968"/>
    </source>
</evidence>
<comment type="catalytic activity">
    <reaction evidence="1">
        <text>4-hydroxy-4-methyl-2-oxoglutarate = 2 pyruvate</text>
        <dbReference type="Rhea" id="RHEA:22748"/>
        <dbReference type="ChEBI" id="CHEBI:15361"/>
        <dbReference type="ChEBI" id="CHEBI:58276"/>
        <dbReference type="EC" id="4.1.3.17"/>
    </reaction>
</comment>
<evidence type="ECO:0000256" key="3">
    <source>
        <dbReference type="ARBA" id="ARBA00008621"/>
    </source>
</evidence>
<dbReference type="InterPro" id="IPR036704">
    <property type="entry name" value="RraA/RraA-like_sf"/>
</dbReference>
<comment type="caution">
    <text evidence="13">The sequence shown here is derived from an EMBL/GenBank/DDBJ whole genome shotgun (WGS) entry which is preliminary data.</text>
</comment>
<dbReference type="RefSeq" id="WP_101552036.1">
    <property type="nucleotide sequence ID" value="NZ_CAKVWL010000046.1"/>
</dbReference>
<evidence type="ECO:0000256" key="1">
    <source>
        <dbReference type="ARBA" id="ARBA00001342"/>
    </source>
</evidence>
<evidence type="ECO:0000256" key="5">
    <source>
        <dbReference type="ARBA" id="ARBA00012213"/>
    </source>
</evidence>
<gene>
    <name evidence="13" type="ORF">H8R05_02435</name>
</gene>
<dbReference type="SUPFAM" id="SSF89562">
    <property type="entry name" value="RraA-like"/>
    <property type="match status" value="1"/>
</dbReference>
<comment type="function">
    <text evidence="8">Catalyzes the aldol cleavage of 4-hydroxy-4-methyl-2-oxoglutarate (HMG) into 2 molecules of pyruvate. Also contains a secondary oxaloacetate (OAA) decarboxylase activity due to the common pyruvate enolate transition state formed following C-C bond cleavage in the retro-aldol and decarboxylation reactions.</text>
</comment>
<evidence type="ECO:0000313" key="14">
    <source>
        <dbReference type="Proteomes" id="UP000602181"/>
    </source>
</evidence>